<reference evidence="2 3" key="1">
    <citation type="submission" date="2018-12" db="EMBL/GenBank/DDBJ databases">
        <title>Draft genome sequence of Xylaria grammica IHI A82.</title>
        <authorList>
            <person name="Buettner E."/>
            <person name="Kellner H."/>
        </authorList>
    </citation>
    <scope>NUCLEOTIDE SEQUENCE [LARGE SCALE GENOMIC DNA]</scope>
    <source>
        <strain evidence="2 3">IHI A82</strain>
    </source>
</reference>
<proteinExistence type="predicted"/>
<protein>
    <submittedName>
        <fullName evidence="2">Uncharacterized protein</fullName>
    </submittedName>
</protein>
<feature type="compositionally biased region" description="Polar residues" evidence="1">
    <location>
        <begin position="38"/>
        <end position="50"/>
    </location>
</feature>
<keyword evidence="3" id="KW-1185">Reference proteome</keyword>
<feature type="compositionally biased region" description="Basic and acidic residues" evidence="1">
    <location>
        <begin position="81"/>
        <end position="93"/>
    </location>
</feature>
<evidence type="ECO:0000256" key="1">
    <source>
        <dbReference type="SAM" id="MobiDB-lite"/>
    </source>
</evidence>
<evidence type="ECO:0000313" key="3">
    <source>
        <dbReference type="Proteomes" id="UP000286045"/>
    </source>
</evidence>
<organism evidence="2 3">
    <name type="scientific">Xylaria grammica</name>
    <dbReference type="NCBI Taxonomy" id="363999"/>
    <lineage>
        <taxon>Eukaryota</taxon>
        <taxon>Fungi</taxon>
        <taxon>Dikarya</taxon>
        <taxon>Ascomycota</taxon>
        <taxon>Pezizomycotina</taxon>
        <taxon>Sordariomycetes</taxon>
        <taxon>Xylariomycetidae</taxon>
        <taxon>Xylariales</taxon>
        <taxon>Xylariaceae</taxon>
        <taxon>Xylaria</taxon>
    </lineage>
</organism>
<accession>A0A439CS23</accession>
<name>A0A439CS23_9PEZI</name>
<feature type="region of interest" description="Disordered" evidence="1">
    <location>
        <begin position="1"/>
        <end position="93"/>
    </location>
</feature>
<comment type="caution">
    <text evidence="2">The sequence shown here is derived from an EMBL/GenBank/DDBJ whole genome shotgun (WGS) entry which is preliminary data.</text>
</comment>
<feature type="compositionally biased region" description="Low complexity" evidence="1">
    <location>
        <begin position="25"/>
        <end position="37"/>
    </location>
</feature>
<gene>
    <name evidence="2" type="ORF">EKO27_g10160</name>
</gene>
<evidence type="ECO:0000313" key="2">
    <source>
        <dbReference type="EMBL" id="RWA04943.1"/>
    </source>
</evidence>
<dbReference type="AlphaFoldDB" id="A0A439CS23"/>
<sequence>MQACKGQSGAPNRSQPVTSGGAKGTGSSTTQDSTTLSEKTSQSNQDSSHIIISHAPQNGGGARVPSEPKIGSDGGYGGSREVPRSDPIDIKRP</sequence>
<dbReference type="EMBL" id="RYZI01000497">
    <property type="protein sequence ID" value="RWA04943.1"/>
    <property type="molecule type" value="Genomic_DNA"/>
</dbReference>
<dbReference type="Proteomes" id="UP000286045">
    <property type="component" value="Unassembled WGS sequence"/>
</dbReference>